<evidence type="ECO:0000259" key="5">
    <source>
        <dbReference type="Pfam" id="PF13377"/>
    </source>
</evidence>
<evidence type="ECO:0000256" key="4">
    <source>
        <dbReference type="SAM" id="MobiDB-lite"/>
    </source>
</evidence>
<reference evidence="7" key="1">
    <citation type="journal article" date="2019" name="Int. J. Syst. Evol. Microbiol.">
        <title>The Global Catalogue of Microorganisms (GCM) 10K type strain sequencing project: providing services to taxonomists for standard genome sequencing and annotation.</title>
        <authorList>
            <consortium name="The Broad Institute Genomics Platform"/>
            <consortium name="The Broad Institute Genome Sequencing Center for Infectious Disease"/>
            <person name="Wu L."/>
            <person name="Ma J."/>
        </authorList>
    </citation>
    <scope>NUCLEOTIDE SEQUENCE [LARGE SCALE GENOMIC DNA]</scope>
    <source>
        <strain evidence="7">CCUG 55995</strain>
    </source>
</reference>
<dbReference type="CDD" id="cd06267">
    <property type="entry name" value="PBP1_LacI_sugar_binding-like"/>
    <property type="match status" value="1"/>
</dbReference>
<accession>A0ABV9I4F9</accession>
<keyword evidence="7" id="KW-1185">Reference proteome</keyword>
<evidence type="ECO:0000313" key="6">
    <source>
        <dbReference type="EMBL" id="MFC4637020.1"/>
    </source>
</evidence>
<gene>
    <name evidence="6" type="ORF">ACFO0D_01580</name>
</gene>
<dbReference type="GO" id="GO:0003677">
    <property type="term" value="F:DNA binding"/>
    <property type="evidence" value="ECO:0007669"/>
    <property type="project" value="UniProtKB-KW"/>
</dbReference>
<dbReference type="Proteomes" id="UP001595952">
    <property type="component" value="Unassembled WGS sequence"/>
</dbReference>
<dbReference type="RefSeq" id="WP_380060057.1">
    <property type="nucleotide sequence ID" value="NZ_JBHSEI010000001.1"/>
</dbReference>
<comment type="caution">
    <text evidence="6">The sequence shown here is derived from an EMBL/GenBank/DDBJ whole genome shotgun (WGS) entry which is preliminary data.</text>
</comment>
<feature type="domain" description="Transcriptional regulator LacI/GalR-like sensor" evidence="5">
    <location>
        <begin position="5"/>
        <end position="145"/>
    </location>
</feature>
<dbReference type="InterPro" id="IPR046335">
    <property type="entry name" value="LacI/GalR-like_sensor"/>
</dbReference>
<dbReference type="SUPFAM" id="SSF53822">
    <property type="entry name" value="Periplasmic binding protein-like I"/>
    <property type="match status" value="1"/>
</dbReference>
<dbReference type="Pfam" id="PF13377">
    <property type="entry name" value="Peripla_BP_3"/>
    <property type="match status" value="1"/>
</dbReference>
<organism evidence="6 7">
    <name type="scientific">Deinococcus hohokamensis</name>
    <dbReference type="NCBI Taxonomy" id="309883"/>
    <lineage>
        <taxon>Bacteria</taxon>
        <taxon>Thermotogati</taxon>
        <taxon>Deinococcota</taxon>
        <taxon>Deinococci</taxon>
        <taxon>Deinococcales</taxon>
        <taxon>Deinococcaceae</taxon>
        <taxon>Deinococcus</taxon>
    </lineage>
</organism>
<keyword evidence="1" id="KW-0805">Transcription regulation</keyword>
<evidence type="ECO:0000256" key="3">
    <source>
        <dbReference type="ARBA" id="ARBA00023163"/>
    </source>
</evidence>
<keyword evidence="2 6" id="KW-0238">DNA-binding</keyword>
<evidence type="ECO:0000256" key="2">
    <source>
        <dbReference type="ARBA" id="ARBA00023125"/>
    </source>
</evidence>
<evidence type="ECO:0000313" key="7">
    <source>
        <dbReference type="Proteomes" id="UP001595952"/>
    </source>
</evidence>
<keyword evidence="3" id="KW-0804">Transcription</keyword>
<dbReference type="PANTHER" id="PTHR30146:SF153">
    <property type="entry name" value="LACTOSE OPERON REPRESSOR"/>
    <property type="match status" value="1"/>
</dbReference>
<feature type="compositionally biased region" description="Polar residues" evidence="4">
    <location>
        <begin position="155"/>
        <end position="167"/>
    </location>
</feature>
<dbReference type="Gene3D" id="3.40.50.2300">
    <property type="match status" value="2"/>
</dbReference>
<dbReference type="EMBL" id="JBHSEI010000001">
    <property type="protein sequence ID" value="MFC4637020.1"/>
    <property type="molecule type" value="Genomic_DNA"/>
</dbReference>
<dbReference type="InterPro" id="IPR028082">
    <property type="entry name" value="Peripla_BP_I"/>
</dbReference>
<evidence type="ECO:0000256" key="1">
    <source>
        <dbReference type="ARBA" id="ARBA00023015"/>
    </source>
</evidence>
<name>A0ABV9I4F9_9DEIO</name>
<sequence length="167" mass="17594">MQSERDAAAQRLRGYRDSLRARGLAVRETYIEHGDYQQASGADATRRLLALDQPPTAIFAAGDAMALGTIHAAQDLGLAVPGDLPVVGFDDLPVAAASRPALTTVRQALAHLGEVAVQHLVQLAQGNVPPVPAPFPTVLVTRESTAPPPPRHESPQNPVSHGQRAGQ</sequence>
<dbReference type="PANTHER" id="PTHR30146">
    <property type="entry name" value="LACI-RELATED TRANSCRIPTIONAL REPRESSOR"/>
    <property type="match status" value="1"/>
</dbReference>
<proteinExistence type="predicted"/>
<protein>
    <submittedName>
        <fullName evidence="6">LacI family DNA-binding transcriptional regulator</fullName>
    </submittedName>
</protein>
<feature type="region of interest" description="Disordered" evidence="4">
    <location>
        <begin position="140"/>
        <end position="167"/>
    </location>
</feature>